<accession>A0AA90NI37</accession>
<dbReference type="AlphaFoldDB" id="A0AA90NI37"/>
<comment type="caution">
    <text evidence="2">The sequence shown here is derived from an EMBL/GenBank/DDBJ whole genome shotgun (WGS) entry which is preliminary data.</text>
</comment>
<dbReference type="EMBL" id="JAUTIX010000004">
    <property type="protein sequence ID" value="MDP0398756.1"/>
    <property type="molecule type" value="Genomic_DNA"/>
</dbReference>
<protein>
    <submittedName>
        <fullName evidence="2">Uncharacterized protein</fullName>
    </submittedName>
</protein>
<gene>
    <name evidence="2" type="ORF">Q7X28_12540</name>
</gene>
<proteinExistence type="predicted"/>
<evidence type="ECO:0000313" key="2">
    <source>
        <dbReference type="EMBL" id="MDP0398756.1"/>
    </source>
</evidence>
<reference evidence="2" key="1">
    <citation type="submission" date="2023-08" db="EMBL/GenBank/DDBJ databases">
        <title>The draft genome of Tsukamurella strandjordii strain 050030.</title>
        <authorList>
            <person name="Zhao F."/>
            <person name="Feng Y."/>
            <person name="Zong Z."/>
        </authorList>
    </citation>
    <scope>NUCLEOTIDE SEQUENCE</scope>
    <source>
        <strain evidence="2">050030</strain>
    </source>
</reference>
<evidence type="ECO:0000313" key="3">
    <source>
        <dbReference type="Proteomes" id="UP001178281"/>
    </source>
</evidence>
<dbReference type="RefSeq" id="WP_305111548.1">
    <property type="nucleotide sequence ID" value="NZ_JAUTIX010000004.1"/>
</dbReference>
<organism evidence="2 3">
    <name type="scientific">Tsukamurella strandjordii</name>
    <dbReference type="NCBI Taxonomy" id="147577"/>
    <lineage>
        <taxon>Bacteria</taxon>
        <taxon>Bacillati</taxon>
        <taxon>Actinomycetota</taxon>
        <taxon>Actinomycetes</taxon>
        <taxon>Mycobacteriales</taxon>
        <taxon>Tsukamurellaceae</taxon>
        <taxon>Tsukamurella</taxon>
    </lineage>
</organism>
<keyword evidence="3" id="KW-1185">Reference proteome</keyword>
<name>A0AA90NI37_9ACTN</name>
<evidence type="ECO:0000256" key="1">
    <source>
        <dbReference type="SAM" id="MobiDB-lite"/>
    </source>
</evidence>
<dbReference type="Proteomes" id="UP001178281">
    <property type="component" value="Unassembled WGS sequence"/>
</dbReference>
<sequence>MAIAAALSVTGCGESNEDSKSTSGTGVQTGTTVGADGSTLTFTYTPTPALPTTTAQAAPTSSASASTVTWSKFKSQFKDALGADCSNPTSTKTVPYGNEGKTISDFYSRCVSQLHHSSIAMQMQAQDLPASAEKDELVAYVQTLRAQVTSYNICIVAPDGFDCPTKSTSLASTQRSLVAVVDKMAAKGR</sequence>
<feature type="region of interest" description="Disordered" evidence="1">
    <location>
        <begin position="1"/>
        <end position="32"/>
    </location>
</feature>
<feature type="compositionally biased region" description="Low complexity" evidence="1">
    <location>
        <begin position="21"/>
        <end position="32"/>
    </location>
</feature>